<reference evidence="3" key="1">
    <citation type="submission" date="2016-11" db="EMBL/GenBank/DDBJ databases">
        <authorList>
            <person name="Varghese N."/>
            <person name="Submissions S."/>
        </authorList>
    </citation>
    <scope>NUCLEOTIDE SEQUENCE [LARGE SCALE GENOMIC DNA]</scope>
    <source>
        <strain evidence="3">DSM 26884</strain>
    </source>
</reference>
<dbReference type="Proteomes" id="UP000184192">
    <property type="component" value="Unassembled WGS sequence"/>
</dbReference>
<dbReference type="AlphaFoldDB" id="A0A1M6I711"/>
<keyword evidence="1" id="KW-0472">Membrane</keyword>
<dbReference type="EMBL" id="FQZN01000021">
    <property type="protein sequence ID" value="SHJ30229.1"/>
    <property type="molecule type" value="Genomic_DNA"/>
</dbReference>
<feature type="transmembrane region" description="Helical" evidence="1">
    <location>
        <begin position="40"/>
        <end position="58"/>
    </location>
</feature>
<organism evidence="2 3">
    <name type="scientific">Bacteroides stercorirosoris</name>
    <dbReference type="NCBI Taxonomy" id="871324"/>
    <lineage>
        <taxon>Bacteria</taxon>
        <taxon>Pseudomonadati</taxon>
        <taxon>Bacteroidota</taxon>
        <taxon>Bacteroidia</taxon>
        <taxon>Bacteroidales</taxon>
        <taxon>Bacteroidaceae</taxon>
        <taxon>Bacteroides</taxon>
    </lineage>
</organism>
<evidence type="ECO:0000313" key="2">
    <source>
        <dbReference type="EMBL" id="SHJ30229.1"/>
    </source>
</evidence>
<sequence>MKNKREMLNNIIGYIINRNKRNISKHNLIVTLNTSGKNSITPLVLTLMFLILANISNIRTLTFNI</sequence>
<name>A0A1M6I711_9BACE</name>
<protein>
    <submittedName>
        <fullName evidence="2">Uncharacterized protein</fullName>
    </submittedName>
</protein>
<keyword evidence="1" id="KW-0812">Transmembrane</keyword>
<accession>A0A1M6I711</accession>
<gene>
    <name evidence="2" type="ORF">SAMN05444350_121104</name>
</gene>
<evidence type="ECO:0000313" key="3">
    <source>
        <dbReference type="Proteomes" id="UP000184192"/>
    </source>
</evidence>
<keyword evidence="3" id="KW-1185">Reference proteome</keyword>
<keyword evidence="1" id="KW-1133">Transmembrane helix</keyword>
<proteinExistence type="predicted"/>
<evidence type="ECO:0000256" key="1">
    <source>
        <dbReference type="SAM" id="Phobius"/>
    </source>
</evidence>